<feature type="transmembrane region" description="Helical" evidence="1">
    <location>
        <begin position="171"/>
        <end position="190"/>
    </location>
</feature>
<accession>A0A1H0JT76</accession>
<evidence type="ECO:0008006" key="4">
    <source>
        <dbReference type="Google" id="ProtNLM"/>
    </source>
</evidence>
<dbReference type="Proteomes" id="UP000183200">
    <property type="component" value="Unassembled WGS sequence"/>
</dbReference>
<evidence type="ECO:0000313" key="2">
    <source>
        <dbReference type="EMBL" id="SDO46672.1"/>
    </source>
</evidence>
<dbReference type="EMBL" id="FNGY01000015">
    <property type="protein sequence ID" value="SDO46672.1"/>
    <property type="molecule type" value="Genomic_DNA"/>
</dbReference>
<feature type="transmembrane region" description="Helical" evidence="1">
    <location>
        <begin position="84"/>
        <end position="110"/>
    </location>
</feature>
<keyword evidence="1" id="KW-1133">Transmembrane helix</keyword>
<evidence type="ECO:0000256" key="1">
    <source>
        <dbReference type="SAM" id="Phobius"/>
    </source>
</evidence>
<name>A0A1H0JT76_9SPHI</name>
<keyword evidence="1" id="KW-0472">Membrane</keyword>
<dbReference type="PROSITE" id="PS51257">
    <property type="entry name" value="PROKAR_LIPOPROTEIN"/>
    <property type="match status" value="1"/>
</dbReference>
<sequence length="238" mass="26602">MNYRISIAYLSILSGVLSIACLLVGAIAVNYNFEAFSDPILILEYASQFKAAYWFNILDMFGYYILLLPLVFYFDQQYRFRTPWLSLITNCGLCYVLIGAIGAITLAVAWPLLMQDYLHASAIEIENIVLMTSVLTTIVTKGLWNILEALFASVWFIGVGRLLFNNQKITGIIAVVTGIATLIDALGNVFELKMLAEIGLNIYLIGSIVFMLTFGSGLMKKTKTEHIELRSHNKEVSN</sequence>
<dbReference type="AlphaFoldDB" id="A0A1H0JT76"/>
<reference evidence="3" key="1">
    <citation type="submission" date="2016-10" db="EMBL/GenBank/DDBJ databases">
        <authorList>
            <person name="Varghese N."/>
            <person name="Submissions S."/>
        </authorList>
    </citation>
    <scope>NUCLEOTIDE SEQUENCE [LARGE SCALE GENOMIC DNA]</scope>
    <source>
        <strain evidence="3">DSM 19110</strain>
    </source>
</reference>
<feature type="transmembrane region" description="Helical" evidence="1">
    <location>
        <begin position="7"/>
        <end position="31"/>
    </location>
</feature>
<feature type="transmembrane region" description="Helical" evidence="1">
    <location>
        <begin position="51"/>
        <end position="72"/>
    </location>
</feature>
<dbReference type="RefSeq" id="WP_074612611.1">
    <property type="nucleotide sequence ID" value="NZ_FNGY01000015.1"/>
</dbReference>
<proteinExistence type="predicted"/>
<feature type="transmembrane region" description="Helical" evidence="1">
    <location>
        <begin position="143"/>
        <end position="164"/>
    </location>
</feature>
<dbReference type="OrthoDB" id="662235at2"/>
<gene>
    <name evidence="2" type="ORF">SAMN05421820_11562</name>
</gene>
<keyword evidence="1" id="KW-0812">Transmembrane</keyword>
<keyword evidence="3" id="KW-1185">Reference proteome</keyword>
<organism evidence="2 3">
    <name type="scientific">Pedobacter steynii</name>
    <dbReference type="NCBI Taxonomy" id="430522"/>
    <lineage>
        <taxon>Bacteria</taxon>
        <taxon>Pseudomonadati</taxon>
        <taxon>Bacteroidota</taxon>
        <taxon>Sphingobacteriia</taxon>
        <taxon>Sphingobacteriales</taxon>
        <taxon>Sphingobacteriaceae</taxon>
        <taxon>Pedobacter</taxon>
    </lineage>
</organism>
<evidence type="ECO:0000313" key="3">
    <source>
        <dbReference type="Proteomes" id="UP000183200"/>
    </source>
</evidence>
<feature type="transmembrane region" description="Helical" evidence="1">
    <location>
        <begin position="202"/>
        <end position="219"/>
    </location>
</feature>
<protein>
    <recommendedName>
        <fullName evidence="4">DUF4386 domain-containing protein</fullName>
    </recommendedName>
</protein>